<organism evidence="2 3">
    <name type="scientific">Pichia kudriavzevii</name>
    <name type="common">Yeast</name>
    <name type="synonym">Issatchenkia orientalis</name>
    <dbReference type="NCBI Taxonomy" id="4909"/>
    <lineage>
        <taxon>Eukaryota</taxon>
        <taxon>Fungi</taxon>
        <taxon>Dikarya</taxon>
        <taxon>Ascomycota</taxon>
        <taxon>Saccharomycotina</taxon>
        <taxon>Pichiomycetes</taxon>
        <taxon>Pichiales</taxon>
        <taxon>Pichiaceae</taxon>
        <taxon>Pichia</taxon>
    </lineage>
</organism>
<dbReference type="VEuPathDB" id="FungiDB:C5L36_0E04020"/>
<protein>
    <submittedName>
        <fullName evidence="2">Uncharacterized protein</fullName>
    </submittedName>
</protein>
<evidence type="ECO:0000256" key="1">
    <source>
        <dbReference type="SAM" id="MobiDB-lite"/>
    </source>
</evidence>
<dbReference type="Proteomes" id="UP000029867">
    <property type="component" value="Unassembled WGS sequence"/>
</dbReference>
<accession>A0A099NQW2</accession>
<feature type="non-terminal residue" evidence="2">
    <location>
        <position position="88"/>
    </location>
</feature>
<dbReference type="EMBL" id="JQFK01001646">
    <property type="protein sequence ID" value="KGK34434.1"/>
    <property type="molecule type" value="Genomic_DNA"/>
</dbReference>
<feature type="compositionally biased region" description="Basic and acidic residues" evidence="1">
    <location>
        <begin position="39"/>
        <end position="60"/>
    </location>
</feature>
<name>A0A099NQW2_PICKU</name>
<comment type="caution">
    <text evidence="2">The sequence shown here is derived from an EMBL/GenBank/DDBJ whole genome shotgun (WGS) entry which is preliminary data.</text>
</comment>
<feature type="region of interest" description="Disordered" evidence="1">
    <location>
        <begin position="39"/>
        <end position="65"/>
    </location>
</feature>
<proteinExistence type="predicted"/>
<dbReference type="HOGENOM" id="CLU_2474949_0_0_1"/>
<gene>
    <name evidence="2" type="ORF">JL09_g6419</name>
</gene>
<dbReference type="AlphaFoldDB" id="A0A099NQW2"/>
<evidence type="ECO:0000313" key="2">
    <source>
        <dbReference type="EMBL" id="KGK34434.1"/>
    </source>
</evidence>
<sequence length="88" mass="9664">MSDIKKQDAADLMASLNLAESKAKEEKTVSKVDEATDVKKVETNENSTKEVKDADPKEPLPEGNLVKSTYEVKVKLADLQADPNSPLY</sequence>
<evidence type="ECO:0000313" key="3">
    <source>
        <dbReference type="Proteomes" id="UP000029867"/>
    </source>
</evidence>
<reference evidence="3" key="1">
    <citation type="journal article" date="2014" name="Microb. Cell Fact.">
        <title>Exploiting Issatchenkia orientalis SD108 for succinic acid production.</title>
        <authorList>
            <person name="Xiao H."/>
            <person name="Shao Z."/>
            <person name="Jiang Y."/>
            <person name="Dole S."/>
            <person name="Zhao H."/>
        </authorList>
    </citation>
    <scope>NUCLEOTIDE SEQUENCE [LARGE SCALE GENOMIC DNA]</scope>
    <source>
        <strain evidence="3">SD108</strain>
    </source>
</reference>